<dbReference type="RefSeq" id="WP_019952545.1">
    <property type="nucleotide sequence ID" value="NZ_JBHLVX010000052.1"/>
</dbReference>
<evidence type="ECO:0000256" key="1">
    <source>
        <dbReference type="SAM" id="SignalP"/>
    </source>
</evidence>
<evidence type="ECO:0000259" key="2">
    <source>
        <dbReference type="Pfam" id="PF13449"/>
    </source>
</evidence>
<protein>
    <submittedName>
        <fullName evidence="3">Esterase-like activity of phytase family protein</fullName>
    </submittedName>
</protein>
<name>A0ABV6G7D4_9GAMM</name>
<evidence type="ECO:0000313" key="4">
    <source>
        <dbReference type="Proteomes" id="UP001589814"/>
    </source>
</evidence>
<dbReference type="EMBL" id="JBHLVX010000052">
    <property type="protein sequence ID" value="MFC0269154.1"/>
    <property type="molecule type" value="Genomic_DNA"/>
</dbReference>
<dbReference type="InterPro" id="IPR027372">
    <property type="entry name" value="Phytase-like_dom"/>
</dbReference>
<accession>A0ABV6G7D4</accession>
<keyword evidence="1" id="KW-0732">Signal</keyword>
<feature type="chain" id="PRO_5046909253" evidence="1">
    <location>
        <begin position="26"/>
        <end position="131"/>
    </location>
</feature>
<organism evidence="3 4">
    <name type="scientific">Kushneria aurantia</name>
    <dbReference type="NCBI Taxonomy" id="504092"/>
    <lineage>
        <taxon>Bacteria</taxon>
        <taxon>Pseudomonadati</taxon>
        <taxon>Pseudomonadota</taxon>
        <taxon>Gammaproteobacteria</taxon>
        <taxon>Oceanospirillales</taxon>
        <taxon>Halomonadaceae</taxon>
        <taxon>Kushneria</taxon>
    </lineage>
</organism>
<proteinExistence type="predicted"/>
<dbReference type="Pfam" id="PF13449">
    <property type="entry name" value="Phytase-like"/>
    <property type="match status" value="1"/>
</dbReference>
<evidence type="ECO:0000313" key="3">
    <source>
        <dbReference type="EMBL" id="MFC0269154.1"/>
    </source>
</evidence>
<dbReference type="Proteomes" id="UP001589814">
    <property type="component" value="Unassembled WGS sequence"/>
</dbReference>
<gene>
    <name evidence="3" type="ORF">ACFFHW_14360</name>
</gene>
<feature type="signal peptide" evidence="1">
    <location>
        <begin position="1"/>
        <end position="25"/>
    </location>
</feature>
<comment type="caution">
    <text evidence="3">The sequence shown here is derived from an EMBL/GenBank/DDBJ whole genome shotgun (WGS) entry which is preliminary data.</text>
</comment>
<sequence>MSLRPPARFLAALLLPIALPGCSVAGPLDPGGPPGGSRPLTLDWCGMLELPDSMPDGTALGGLSALAWDAEHERLYMLSDRGRLYHARPRFDAGGELTHLELLDSFALRHRDGSRLEMPMADSESAGTCER</sequence>
<reference evidence="3 4" key="1">
    <citation type="submission" date="2024-09" db="EMBL/GenBank/DDBJ databases">
        <authorList>
            <person name="Sun Q."/>
            <person name="Mori K."/>
        </authorList>
    </citation>
    <scope>NUCLEOTIDE SEQUENCE [LARGE SCALE GENOMIC DNA]</scope>
    <source>
        <strain evidence="3 4">CCM 7415</strain>
    </source>
</reference>
<keyword evidence="4" id="KW-1185">Reference proteome</keyword>
<feature type="domain" description="Phytase-like" evidence="2">
    <location>
        <begin position="59"/>
        <end position="125"/>
    </location>
</feature>